<evidence type="ECO:0000313" key="2">
    <source>
        <dbReference type="Proteomes" id="UP000799118"/>
    </source>
</evidence>
<name>A0A6A4HH68_9AGAR</name>
<sequence>MYGPLFHSKLWWYCLSITLVADLEAILSCYLYTLTFFSSYLSLLLLSEGLIT</sequence>
<protein>
    <submittedName>
        <fullName evidence="1">Uncharacterized protein</fullName>
    </submittedName>
</protein>
<dbReference type="Proteomes" id="UP000799118">
    <property type="component" value="Unassembled WGS sequence"/>
</dbReference>
<dbReference type="EMBL" id="ML769504">
    <property type="protein sequence ID" value="KAE9397020.1"/>
    <property type="molecule type" value="Genomic_DNA"/>
</dbReference>
<reference evidence="1" key="1">
    <citation type="journal article" date="2019" name="Environ. Microbiol.">
        <title>Fungal ecological strategies reflected in gene transcription - a case study of two litter decomposers.</title>
        <authorList>
            <person name="Barbi F."/>
            <person name="Kohler A."/>
            <person name="Barry K."/>
            <person name="Baskaran P."/>
            <person name="Daum C."/>
            <person name="Fauchery L."/>
            <person name="Ihrmark K."/>
            <person name="Kuo A."/>
            <person name="LaButti K."/>
            <person name="Lipzen A."/>
            <person name="Morin E."/>
            <person name="Grigoriev I.V."/>
            <person name="Henrissat B."/>
            <person name="Lindahl B."/>
            <person name="Martin F."/>
        </authorList>
    </citation>
    <scope>NUCLEOTIDE SEQUENCE</scope>
    <source>
        <strain evidence="1">JB14</strain>
    </source>
</reference>
<evidence type="ECO:0000313" key="1">
    <source>
        <dbReference type="EMBL" id="KAE9397020.1"/>
    </source>
</evidence>
<accession>A0A6A4HH68</accession>
<organism evidence="1 2">
    <name type="scientific">Gymnopus androsaceus JB14</name>
    <dbReference type="NCBI Taxonomy" id="1447944"/>
    <lineage>
        <taxon>Eukaryota</taxon>
        <taxon>Fungi</taxon>
        <taxon>Dikarya</taxon>
        <taxon>Basidiomycota</taxon>
        <taxon>Agaricomycotina</taxon>
        <taxon>Agaricomycetes</taxon>
        <taxon>Agaricomycetidae</taxon>
        <taxon>Agaricales</taxon>
        <taxon>Marasmiineae</taxon>
        <taxon>Omphalotaceae</taxon>
        <taxon>Gymnopus</taxon>
    </lineage>
</organism>
<proteinExistence type="predicted"/>
<keyword evidence="2" id="KW-1185">Reference proteome</keyword>
<gene>
    <name evidence="1" type="ORF">BT96DRAFT_90296</name>
</gene>
<dbReference type="AlphaFoldDB" id="A0A6A4HH68"/>